<evidence type="ECO:0000313" key="7">
    <source>
        <dbReference type="Proteomes" id="UP001438707"/>
    </source>
</evidence>
<dbReference type="InterPro" id="IPR016073">
    <property type="entry name" value="Skp1_comp_POZ"/>
</dbReference>
<dbReference type="GO" id="GO:0006511">
    <property type="term" value="P:ubiquitin-dependent protein catabolic process"/>
    <property type="evidence" value="ECO:0007669"/>
    <property type="project" value="InterPro"/>
</dbReference>
<dbReference type="InterPro" id="IPR016897">
    <property type="entry name" value="SKP1"/>
</dbReference>
<dbReference type="GO" id="GO:0009867">
    <property type="term" value="P:jasmonic acid mediated signaling pathway"/>
    <property type="evidence" value="ECO:0007669"/>
    <property type="project" value="UniProtKB-ARBA"/>
</dbReference>
<evidence type="ECO:0000256" key="2">
    <source>
        <dbReference type="ARBA" id="ARBA00022786"/>
    </source>
</evidence>
<dbReference type="Proteomes" id="UP001438707">
    <property type="component" value="Unassembled WGS sequence"/>
</dbReference>
<evidence type="ECO:0000313" key="6">
    <source>
        <dbReference type="EMBL" id="KAK9822968.1"/>
    </source>
</evidence>
<protein>
    <recommendedName>
        <fullName evidence="3">SKP1-like protein</fullName>
    </recommendedName>
</protein>
<evidence type="ECO:0000259" key="4">
    <source>
        <dbReference type="Pfam" id="PF01466"/>
    </source>
</evidence>
<dbReference type="Pfam" id="PF03931">
    <property type="entry name" value="Skp1_POZ"/>
    <property type="match status" value="1"/>
</dbReference>
<reference evidence="6 7" key="1">
    <citation type="journal article" date="2024" name="Nat. Commun.">
        <title>Phylogenomics reveals the evolutionary origins of lichenization in chlorophyte algae.</title>
        <authorList>
            <person name="Puginier C."/>
            <person name="Libourel C."/>
            <person name="Otte J."/>
            <person name="Skaloud P."/>
            <person name="Haon M."/>
            <person name="Grisel S."/>
            <person name="Petersen M."/>
            <person name="Berrin J.G."/>
            <person name="Delaux P.M."/>
            <person name="Dal Grande F."/>
            <person name="Keller J."/>
        </authorList>
    </citation>
    <scope>NUCLEOTIDE SEQUENCE [LARGE SCALE GENOMIC DNA]</scope>
    <source>
        <strain evidence="6 7">SAG 2145</strain>
    </source>
</reference>
<name>A0AAW1QNF0_9CHLO</name>
<comment type="pathway">
    <text evidence="3">Protein modification; protein ubiquitination.</text>
</comment>
<dbReference type="PIRSF" id="PIRSF028729">
    <property type="entry name" value="E3_ubiquit_lig_SCF_Skp"/>
    <property type="match status" value="1"/>
</dbReference>
<evidence type="ECO:0000256" key="3">
    <source>
        <dbReference type="PIRNR" id="PIRNR028729"/>
    </source>
</evidence>
<dbReference type="InterPro" id="IPR016072">
    <property type="entry name" value="Skp1_comp_dimer"/>
</dbReference>
<proteinExistence type="inferred from homology"/>
<gene>
    <name evidence="6" type="ORF">WJX74_009886</name>
</gene>
<comment type="similarity">
    <text evidence="1 3">Belongs to the SKP1 family.</text>
</comment>
<evidence type="ECO:0000256" key="1">
    <source>
        <dbReference type="ARBA" id="ARBA00009993"/>
    </source>
</evidence>
<dbReference type="EMBL" id="JALJOS010000029">
    <property type="protein sequence ID" value="KAK9822968.1"/>
    <property type="molecule type" value="Genomic_DNA"/>
</dbReference>
<keyword evidence="2 3" id="KW-0833">Ubl conjugation pathway</keyword>
<dbReference type="InterPro" id="IPR036296">
    <property type="entry name" value="SKP1-like_dim_sf"/>
</dbReference>
<organism evidence="6 7">
    <name type="scientific">Apatococcus lobatus</name>
    <dbReference type="NCBI Taxonomy" id="904363"/>
    <lineage>
        <taxon>Eukaryota</taxon>
        <taxon>Viridiplantae</taxon>
        <taxon>Chlorophyta</taxon>
        <taxon>core chlorophytes</taxon>
        <taxon>Trebouxiophyceae</taxon>
        <taxon>Chlorellales</taxon>
        <taxon>Chlorellaceae</taxon>
        <taxon>Apatococcus</taxon>
    </lineage>
</organism>
<keyword evidence="7" id="KW-1185">Reference proteome</keyword>
<comment type="function">
    <text evidence="3">Involved in ubiquitination and subsequent proteasomal degradation of target proteins. Together with CUL1, RBX1 and a F-box protein, it forms a SCF E3 ubiquitin ligase complex. The functional specificity of this complex depends on the type of F-box protein. In the SCF complex, it serves as an adapter that links the F-box protein to CUL1.</text>
</comment>
<dbReference type="Pfam" id="PF01466">
    <property type="entry name" value="Skp1"/>
    <property type="match status" value="1"/>
</dbReference>
<comment type="subunit">
    <text evidence="3">Part of a SCF (SKP1-cullin-F-box) protein ligase complex.</text>
</comment>
<dbReference type="SMART" id="SM00512">
    <property type="entry name" value="Skp1"/>
    <property type="match status" value="1"/>
</dbReference>
<dbReference type="InterPro" id="IPR011333">
    <property type="entry name" value="SKP1/BTB/POZ_sf"/>
</dbReference>
<comment type="caution">
    <text evidence="6">The sequence shown here is derived from an EMBL/GenBank/DDBJ whole genome shotgun (WGS) entry which is preliminary data.</text>
</comment>
<feature type="domain" description="SKP1 component POZ" evidence="5">
    <location>
        <begin position="10"/>
        <end position="68"/>
    </location>
</feature>
<dbReference type="Gene3D" id="3.30.710.10">
    <property type="entry name" value="Potassium Channel Kv1.1, Chain A"/>
    <property type="match status" value="1"/>
</dbReference>
<dbReference type="AlphaFoldDB" id="A0AAW1QNF0"/>
<dbReference type="SUPFAM" id="SSF81382">
    <property type="entry name" value="Skp1 dimerisation domain-like"/>
    <property type="match status" value="1"/>
</dbReference>
<evidence type="ECO:0000259" key="5">
    <source>
        <dbReference type="Pfam" id="PF03931"/>
    </source>
</evidence>
<dbReference type="GO" id="GO:0016567">
    <property type="term" value="P:protein ubiquitination"/>
    <property type="evidence" value="ECO:0007669"/>
    <property type="project" value="UniProtKB-UniRule"/>
</dbReference>
<feature type="domain" description="SKP1 component dimerisation" evidence="4">
    <location>
        <begin position="116"/>
        <end position="160"/>
    </location>
</feature>
<dbReference type="FunFam" id="3.30.710.10:FF:000026">
    <property type="entry name" value="E3 ubiquitin ligase complex SCF subunit"/>
    <property type="match status" value="1"/>
</dbReference>
<accession>A0AAW1QNF0</accession>
<sequence>MASGSVSEDMVNISSSDSQTFSVKTEVANKSEMLKSFIEDASPGETIPLPTVKGAILSRILEWCKFHVDAVKETDGKAHKTKQEILDFDKEFVECPHPELFETILAANYLNIVDILKITCRKVADDIIEAGTTEGIRAKFGIENDFTPEEEAKIAEENAWVKELCPDD</sequence>
<dbReference type="InterPro" id="IPR001232">
    <property type="entry name" value="SKP1-like"/>
</dbReference>
<dbReference type="PANTHER" id="PTHR11165">
    <property type="entry name" value="SKP1"/>
    <property type="match status" value="1"/>
</dbReference>
<dbReference type="SUPFAM" id="SSF54695">
    <property type="entry name" value="POZ domain"/>
    <property type="match status" value="1"/>
</dbReference>